<accession>A0ABU0TCX1</accession>
<dbReference type="RefSeq" id="WP_307445189.1">
    <property type="nucleotide sequence ID" value="NZ_JAUTAL010000001.1"/>
</dbReference>
<dbReference type="Proteomes" id="UP001225072">
    <property type="component" value="Unassembled WGS sequence"/>
</dbReference>
<evidence type="ECO:0000313" key="2">
    <source>
        <dbReference type="Proteomes" id="UP001225072"/>
    </source>
</evidence>
<comment type="caution">
    <text evidence="1">The sequence shown here is derived from an EMBL/GenBank/DDBJ whole genome shotgun (WGS) entry which is preliminary data.</text>
</comment>
<protein>
    <submittedName>
        <fullName evidence="1">Uncharacterized protein</fullName>
    </submittedName>
</protein>
<gene>
    <name evidence="1" type="ORF">QE404_000077</name>
</gene>
<sequence length="134" mass="15915">MSSNISKISFQELQHLKNKEEYIFINFDYFYSIKIMPFFEKIEMKERDSLIDSFLHLTNTNIRIDDLLGKLHVVILKILVNGEKNLVINTIGLSENSIEFLTDNLRKILDNFDNRNLIIVEDYSQEPFKFNYSN</sequence>
<proteinExistence type="predicted"/>
<organism evidence="1 2">
    <name type="scientific">Chryseobacterium camelliae</name>
    <dbReference type="NCBI Taxonomy" id="1265445"/>
    <lineage>
        <taxon>Bacteria</taxon>
        <taxon>Pseudomonadati</taxon>
        <taxon>Bacteroidota</taxon>
        <taxon>Flavobacteriia</taxon>
        <taxon>Flavobacteriales</taxon>
        <taxon>Weeksellaceae</taxon>
        <taxon>Chryseobacterium group</taxon>
        <taxon>Chryseobacterium</taxon>
    </lineage>
</organism>
<evidence type="ECO:0000313" key="1">
    <source>
        <dbReference type="EMBL" id="MDQ1094930.1"/>
    </source>
</evidence>
<dbReference type="EMBL" id="JAUTAL010000001">
    <property type="protein sequence ID" value="MDQ1094930.1"/>
    <property type="molecule type" value="Genomic_DNA"/>
</dbReference>
<name>A0ABU0TCX1_9FLAO</name>
<reference evidence="1 2" key="1">
    <citation type="submission" date="2023-07" db="EMBL/GenBank/DDBJ databases">
        <title>Functional and genomic diversity of the sorghum phyllosphere microbiome.</title>
        <authorList>
            <person name="Shade A."/>
        </authorList>
    </citation>
    <scope>NUCLEOTIDE SEQUENCE [LARGE SCALE GENOMIC DNA]</scope>
    <source>
        <strain evidence="1 2">SORGH_AS_1064</strain>
    </source>
</reference>
<keyword evidence="2" id="KW-1185">Reference proteome</keyword>